<evidence type="ECO:0000259" key="6">
    <source>
        <dbReference type="Pfam" id="PF04542"/>
    </source>
</evidence>
<evidence type="ECO:0000313" key="9">
    <source>
        <dbReference type="Proteomes" id="UP000823886"/>
    </source>
</evidence>
<dbReference type="SUPFAM" id="SSF88946">
    <property type="entry name" value="Sigma2 domain of RNA polymerase sigma factors"/>
    <property type="match status" value="1"/>
</dbReference>
<evidence type="ECO:0000256" key="5">
    <source>
        <dbReference type="ARBA" id="ARBA00023163"/>
    </source>
</evidence>
<dbReference type="GO" id="GO:0006352">
    <property type="term" value="P:DNA-templated transcription initiation"/>
    <property type="evidence" value="ECO:0007669"/>
    <property type="project" value="InterPro"/>
</dbReference>
<dbReference type="InterPro" id="IPR036388">
    <property type="entry name" value="WH-like_DNA-bd_sf"/>
</dbReference>
<sequence length="150" mass="17902">MNIEEQYDRLYRYCYFHTGDPVLAEDLTQEAFLRYFSRKPAVGIGRPMAYLYTIARNLCIDHYRKRKTEEFREEELVFLPMEQVEEKMDLAAALGTLDKQHREILLLRYVNELGVGETAKVLGISRFCVYRREREAMEKLRNYMKGEKSL</sequence>
<dbReference type="NCBIfam" id="TIGR02937">
    <property type="entry name" value="sigma70-ECF"/>
    <property type="match status" value="1"/>
</dbReference>
<keyword evidence="2" id="KW-0805">Transcription regulation</keyword>
<dbReference type="InterPro" id="IPR014284">
    <property type="entry name" value="RNA_pol_sigma-70_dom"/>
</dbReference>
<dbReference type="InterPro" id="IPR007630">
    <property type="entry name" value="RNA_pol_sigma70_r4"/>
</dbReference>
<dbReference type="PANTHER" id="PTHR43133">
    <property type="entry name" value="RNA POLYMERASE ECF-TYPE SIGMA FACTO"/>
    <property type="match status" value="1"/>
</dbReference>
<keyword evidence="4" id="KW-0238">DNA-binding</keyword>
<name>A0A9D2TC27_9FIRM</name>
<dbReference type="Pfam" id="PF04542">
    <property type="entry name" value="Sigma70_r2"/>
    <property type="match status" value="1"/>
</dbReference>
<evidence type="ECO:0000313" key="8">
    <source>
        <dbReference type="EMBL" id="HJC63012.1"/>
    </source>
</evidence>
<dbReference type="InterPro" id="IPR013324">
    <property type="entry name" value="RNA_pol_sigma_r3/r4-like"/>
</dbReference>
<dbReference type="GO" id="GO:0003677">
    <property type="term" value="F:DNA binding"/>
    <property type="evidence" value="ECO:0007669"/>
    <property type="project" value="UniProtKB-KW"/>
</dbReference>
<evidence type="ECO:0000256" key="1">
    <source>
        <dbReference type="ARBA" id="ARBA00010641"/>
    </source>
</evidence>
<accession>A0A9D2TC27</accession>
<dbReference type="CDD" id="cd06171">
    <property type="entry name" value="Sigma70_r4"/>
    <property type="match status" value="1"/>
</dbReference>
<dbReference type="PANTHER" id="PTHR43133:SF8">
    <property type="entry name" value="RNA POLYMERASE SIGMA FACTOR HI_1459-RELATED"/>
    <property type="match status" value="1"/>
</dbReference>
<feature type="domain" description="RNA polymerase sigma-70 region 4" evidence="7">
    <location>
        <begin position="93"/>
        <end position="142"/>
    </location>
</feature>
<protein>
    <submittedName>
        <fullName evidence="8">RNA polymerase sigma factor</fullName>
    </submittedName>
</protein>
<evidence type="ECO:0000259" key="7">
    <source>
        <dbReference type="Pfam" id="PF04545"/>
    </source>
</evidence>
<evidence type="ECO:0000256" key="4">
    <source>
        <dbReference type="ARBA" id="ARBA00023125"/>
    </source>
</evidence>
<reference evidence="8" key="1">
    <citation type="journal article" date="2021" name="PeerJ">
        <title>Extensive microbial diversity within the chicken gut microbiome revealed by metagenomics and culture.</title>
        <authorList>
            <person name="Gilroy R."/>
            <person name="Ravi A."/>
            <person name="Getino M."/>
            <person name="Pursley I."/>
            <person name="Horton D.L."/>
            <person name="Alikhan N.F."/>
            <person name="Baker D."/>
            <person name="Gharbi K."/>
            <person name="Hall N."/>
            <person name="Watson M."/>
            <person name="Adriaenssens E.M."/>
            <person name="Foster-Nyarko E."/>
            <person name="Jarju S."/>
            <person name="Secka A."/>
            <person name="Antonio M."/>
            <person name="Oren A."/>
            <person name="Chaudhuri R.R."/>
            <person name="La Ragione R."/>
            <person name="Hildebrand F."/>
            <person name="Pallen M.J."/>
        </authorList>
    </citation>
    <scope>NUCLEOTIDE SEQUENCE</scope>
    <source>
        <strain evidence="8">ChiBcec2-3848</strain>
    </source>
</reference>
<dbReference type="Proteomes" id="UP000823886">
    <property type="component" value="Unassembled WGS sequence"/>
</dbReference>
<evidence type="ECO:0000256" key="2">
    <source>
        <dbReference type="ARBA" id="ARBA00023015"/>
    </source>
</evidence>
<dbReference type="SUPFAM" id="SSF88659">
    <property type="entry name" value="Sigma3 and sigma4 domains of RNA polymerase sigma factors"/>
    <property type="match status" value="1"/>
</dbReference>
<keyword evidence="5" id="KW-0804">Transcription</keyword>
<reference evidence="8" key="2">
    <citation type="submission" date="2021-04" db="EMBL/GenBank/DDBJ databases">
        <authorList>
            <person name="Gilroy R."/>
        </authorList>
    </citation>
    <scope>NUCLEOTIDE SEQUENCE</scope>
    <source>
        <strain evidence="8">ChiBcec2-3848</strain>
    </source>
</reference>
<dbReference type="Gene3D" id="1.10.1740.10">
    <property type="match status" value="1"/>
</dbReference>
<evidence type="ECO:0000256" key="3">
    <source>
        <dbReference type="ARBA" id="ARBA00023082"/>
    </source>
</evidence>
<dbReference type="InterPro" id="IPR013325">
    <property type="entry name" value="RNA_pol_sigma_r2"/>
</dbReference>
<organism evidence="8 9">
    <name type="scientific">Candidatus Blautia merdavium</name>
    <dbReference type="NCBI Taxonomy" id="2838494"/>
    <lineage>
        <taxon>Bacteria</taxon>
        <taxon>Bacillati</taxon>
        <taxon>Bacillota</taxon>
        <taxon>Clostridia</taxon>
        <taxon>Lachnospirales</taxon>
        <taxon>Lachnospiraceae</taxon>
        <taxon>Blautia</taxon>
    </lineage>
</organism>
<dbReference type="InterPro" id="IPR039425">
    <property type="entry name" value="RNA_pol_sigma-70-like"/>
</dbReference>
<dbReference type="Pfam" id="PF04545">
    <property type="entry name" value="Sigma70_r4"/>
    <property type="match status" value="1"/>
</dbReference>
<dbReference type="AlphaFoldDB" id="A0A9D2TC27"/>
<proteinExistence type="inferred from homology"/>
<dbReference type="GO" id="GO:0016987">
    <property type="term" value="F:sigma factor activity"/>
    <property type="evidence" value="ECO:0007669"/>
    <property type="project" value="UniProtKB-KW"/>
</dbReference>
<feature type="domain" description="RNA polymerase sigma-70 region 2" evidence="6">
    <location>
        <begin position="4"/>
        <end position="67"/>
    </location>
</feature>
<gene>
    <name evidence="8" type="ORF">H9753_05265</name>
</gene>
<keyword evidence="3" id="KW-0731">Sigma factor</keyword>
<comment type="caution">
    <text evidence="8">The sequence shown here is derived from an EMBL/GenBank/DDBJ whole genome shotgun (WGS) entry which is preliminary data.</text>
</comment>
<dbReference type="InterPro" id="IPR007627">
    <property type="entry name" value="RNA_pol_sigma70_r2"/>
</dbReference>
<dbReference type="EMBL" id="DWVZ01000066">
    <property type="protein sequence ID" value="HJC63012.1"/>
    <property type="molecule type" value="Genomic_DNA"/>
</dbReference>
<comment type="similarity">
    <text evidence="1">Belongs to the sigma-70 factor family. ECF subfamily.</text>
</comment>
<dbReference type="Gene3D" id="1.10.10.10">
    <property type="entry name" value="Winged helix-like DNA-binding domain superfamily/Winged helix DNA-binding domain"/>
    <property type="match status" value="1"/>
</dbReference>